<organism evidence="1 2">
    <name type="scientific">Trifolium medium</name>
    <dbReference type="NCBI Taxonomy" id="97028"/>
    <lineage>
        <taxon>Eukaryota</taxon>
        <taxon>Viridiplantae</taxon>
        <taxon>Streptophyta</taxon>
        <taxon>Embryophyta</taxon>
        <taxon>Tracheophyta</taxon>
        <taxon>Spermatophyta</taxon>
        <taxon>Magnoliopsida</taxon>
        <taxon>eudicotyledons</taxon>
        <taxon>Gunneridae</taxon>
        <taxon>Pentapetalae</taxon>
        <taxon>rosids</taxon>
        <taxon>fabids</taxon>
        <taxon>Fabales</taxon>
        <taxon>Fabaceae</taxon>
        <taxon>Papilionoideae</taxon>
        <taxon>50 kb inversion clade</taxon>
        <taxon>NPAAA clade</taxon>
        <taxon>Hologalegina</taxon>
        <taxon>IRL clade</taxon>
        <taxon>Trifolieae</taxon>
        <taxon>Trifolium</taxon>
    </lineage>
</organism>
<accession>A0A392MRC4</accession>
<gene>
    <name evidence="1" type="ORF">A2U01_0010967</name>
</gene>
<evidence type="ECO:0000313" key="2">
    <source>
        <dbReference type="Proteomes" id="UP000265520"/>
    </source>
</evidence>
<sequence>MNFSSWLKWCISEFSGHHGLRKLLRGLWNLLEIGEAEGQELLIMPQLWRPCKGT</sequence>
<evidence type="ECO:0000313" key="1">
    <source>
        <dbReference type="EMBL" id="MCH90060.1"/>
    </source>
</evidence>
<name>A0A392MRC4_9FABA</name>
<comment type="caution">
    <text evidence="1">The sequence shown here is derived from an EMBL/GenBank/DDBJ whole genome shotgun (WGS) entry which is preliminary data.</text>
</comment>
<protein>
    <submittedName>
        <fullName evidence="1">Uncharacterized protein</fullName>
    </submittedName>
</protein>
<dbReference type="EMBL" id="LXQA010017510">
    <property type="protein sequence ID" value="MCH90060.1"/>
    <property type="molecule type" value="Genomic_DNA"/>
</dbReference>
<reference evidence="1 2" key="1">
    <citation type="journal article" date="2018" name="Front. Plant Sci.">
        <title>Red Clover (Trifolium pratense) and Zigzag Clover (T. medium) - A Picture of Genomic Similarities and Differences.</title>
        <authorList>
            <person name="Dluhosova J."/>
            <person name="Istvanek J."/>
            <person name="Nedelnik J."/>
            <person name="Repkova J."/>
        </authorList>
    </citation>
    <scope>NUCLEOTIDE SEQUENCE [LARGE SCALE GENOMIC DNA]</scope>
    <source>
        <strain evidence="2">cv. 10/8</strain>
        <tissue evidence="1">Leaf</tissue>
    </source>
</reference>
<proteinExistence type="predicted"/>
<keyword evidence="2" id="KW-1185">Reference proteome</keyword>
<dbReference type="Proteomes" id="UP000265520">
    <property type="component" value="Unassembled WGS sequence"/>
</dbReference>
<dbReference type="AlphaFoldDB" id="A0A392MRC4"/>